<keyword evidence="2" id="KW-1185">Reference proteome</keyword>
<sequence length="128" mass="14858">MKESRRTNDEPLEEEISTEYDIPLDNILAFELLLGDAYDQFKEEGNMTRLLDEGNEVNANATGKGKEVSTEITNDFNSTKRDWKEQLKMRNTFDASTSSILIIVPQSYFHLKVLTFSKRFAENKKERK</sequence>
<dbReference type="Proteomes" id="UP001056120">
    <property type="component" value="Linkage Group LG07"/>
</dbReference>
<evidence type="ECO:0000313" key="1">
    <source>
        <dbReference type="EMBL" id="KAI3810422.1"/>
    </source>
</evidence>
<name>A0ACB9IRH3_9ASTR</name>
<protein>
    <submittedName>
        <fullName evidence="1">Uncharacterized protein</fullName>
    </submittedName>
</protein>
<gene>
    <name evidence="1" type="ORF">L1987_20034</name>
</gene>
<dbReference type="EMBL" id="CM042024">
    <property type="protein sequence ID" value="KAI3810422.1"/>
    <property type="molecule type" value="Genomic_DNA"/>
</dbReference>
<reference evidence="2" key="1">
    <citation type="journal article" date="2022" name="Mol. Ecol. Resour.">
        <title>The genomes of chicory, endive, great burdock and yacon provide insights into Asteraceae palaeo-polyploidization history and plant inulin production.</title>
        <authorList>
            <person name="Fan W."/>
            <person name="Wang S."/>
            <person name="Wang H."/>
            <person name="Wang A."/>
            <person name="Jiang F."/>
            <person name="Liu H."/>
            <person name="Zhao H."/>
            <person name="Xu D."/>
            <person name="Zhang Y."/>
        </authorList>
    </citation>
    <scope>NUCLEOTIDE SEQUENCE [LARGE SCALE GENOMIC DNA]</scope>
    <source>
        <strain evidence="2">cv. Yunnan</strain>
    </source>
</reference>
<proteinExistence type="predicted"/>
<evidence type="ECO:0000313" key="2">
    <source>
        <dbReference type="Proteomes" id="UP001056120"/>
    </source>
</evidence>
<comment type="caution">
    <text evidence="1">The sequence shown here is derived from an EMBL/GenBank/DDBJ whole genome shotgun (WGS) entry which is preliminary data.</text>
</comment>
<organism evidence="1 2">
    <name type="scientific">Smallanthus sonchifolius</name>
    <dbReference type="NCBI Taxonomy" id="185202"/>
    <lineage>
        <taxon>Eukaryota</taxon>
        <taxon>Viridiplantae</taxon>
        <taxon>Streptophyta</taxon>
        <taxon>Embryophyta</taxon>
        <taxon>Tracheophyta</taxon>
        <taxon>Spermatophyta</taxon>
        <taxon>Magnoliopsida</taxon>
        <taxon>eudicotyledons</taxon>
        <taxon>Gunneridae</taxon>
        <taxon>Pentapetalae</taxon>
        <taxon>asterids</taxon>
        <taxon>campanulids</taxon>
        <taxon>Asterales</taxon>
        <taxon>Asteraceae</taxon>
        <taxon>Asteroideae</taxon>
        <taxon>Heliantheae alliance</taxon>
        <taxon>Millerieae</taxon>
        <taxon>Smallanthus</taxon>
    </lineage>
</organism>
<reference evidence="1 2" key="2">
    <citation type="journal article" date="2022" name="Mol. Ecol. Resour.">
        <title>The genomes of chicory, endive, great burdock and yacon provide insights into Asteraceae paleo-polyploidization history and plant inulin production.</title>
        <authorList>
            <person name="Fan W."/>
            <person name="Wang S."/>
            <person name="Wang H."/>
            <person name="Wang A."/>
            <person name="Jiang F."/>
            <person name="Liu H."/>
            <person name="Zhao H."/>
            <person name="Xu D."/>
            <person name="Zhang Y."/>
        </authorList>
    </citation>
    <scope>NUCLEOTIDE SEQUENCE [LARGE SCALE GENOMIC DNA]</scope>
    <source>
        <strain evidence="2">cv. Yunnan</strain>
        <tissue evidence="1">Leaves</tissue>
    </source>
</reference>
<accession>A0ACB9IRH3</accession>